<name>A0A149QQQ2_9PROT</name>
<proteinExistence type="predicted"/>
<dbReference type="Proteomes" id="UP000075573">
    <property type="component" value="Unassembled WGS sequence"/>
</dbReference>
<evidence type="ECO:0000313" key="2">
    <source>
        <dbReference type="Proteomes" id="UP000075573"/>
    </source>
</evidence>
<protein>
    <submittedName>
        <fullName evidence="1">Uncharacterized protein</fullName>
    </submittedName>
</protein>
<comment type="caution">
    <text evidence="1">The sequence shown here is derived from an EMBL/GenBank/DDBJ whole genome shotgun (WGS) entry which is preliminary data.</text>
</comment>
<accession>A0A149QQQ2</accession>
<dbReference type="EMBL" id="LHZB01000120">
    <property type="protein sequence ID" value="KXU99631.1"/>
    <property type="molecule type" value="Genomic_DNA"/>
</dbReference>
<sequence length="97" mass="10586">MPQNNFARLAFPCSYNGASAIGCEAFGNTEDIIADLNLEIFEDTDVSPSDFSACLVDPVVCDEKVKFFKLGLRQNQEAFPWIAVFLKDADGAVKMSG</sequence>
<evidence type="ECO:0000313" key="1">
    <source>
        <dbReference type="EMBL" id="KXU99631.1"/>
    </source>
</evidence>
<gene>
    <name evidence="1" type="ORF">AD929_15030</name>
</gene>
<reference evidence="1 2" key="1">
    <citation type="submission" date="2015-06" db="EMBL/GenBank/DDBJ databases">
        <title>Improved classification and identification of acetic acid bacteria using matrix-assisted laser desorption/ionization time-of-flight mass spectrometry; Gluconobacter nephelii and Gluconobacter uchimurae are later heterotypic synonyms of Gluconobacter japonicus and Gluconobacter oxydans, respectively.</title>
        <authorList>
            <person name="Li L."/>
            <person name="Cleenwerck I."/>
            <person name="De Vuyst L."/>
            <person name="Vandamme P."/>
        </authorList>
    </citation>
    <scope>NUCLEOTIDE SEQUENCE [LARGE SCALE GENOMIC DNA]</scope>
    <source>
        <strain evidence="1 2">LMG 1764</strain>
    </source>
</reference>
<dbReference type="AlphaFoldDB" id="A0A149QQQ2"/>
<organism evidence="1 2">
    <name type="scientific">Gluconobacter potus</name>
    <dbReference type="NCBI Taxonomy" id="2724927"/>
    <lineage>
        <taxon>Bacteria</taxon>
        <taxon>Pseudomonadati</taxon>
        <taxon>Pseudomonadota</taxon>
        <taxon>Alphaproteobacteria</taxon>
        <taxon>Acetobacterales</taxon>
        <taxon>Acetobacteraceae</taxon>
        <taxon>Gluconobacter</taxon>
    </lineage>
</organism>